<evidence type="ECO:0007829" key="2">
    <source>
        <dbReference type="PDB" id="7R0K"/>
    </source>
</evidence>
<dbReference type="EMBL" id="KX987127">
    <property type="protein sequence ID" value="API81819.1"/>
    <property type="molecule type" value="Genomic_DNA"/>
</dbReference>
<protein>
    <submittedName>
        <fullName evidence="1">DNA polymerase I</fullName>
    </submittedName>
</protein>
<proteinExistence type="evidence at protein level"/>
<organism evidence="1">
    <name type="scientific">Thermus phage G20c</name>
    <name type="common">Thermus thermophilus phage G20c</name>
    <dbReference type="NCBI Taxonomy" id="1406341"/>
    <lineage>
        <taxon>Viruses</taxon>
        <taxon>Duplodnaviria</taxon>
        <taxon>Heunggongvirae</taxon>
        <taxon>Uroviricota</taxon>
        <taxon>Caudoviricetes</taxon>
        <taxon>Oshimavirus</taxon>
    </lineage>
</organism>
<reference evidence="1" key="1">
    <citation type="journal article" date="2017" name="Nucleic Acids Res.">
        <title>Viral genome packaging terminase cleaves DNA using the canonical RuvC-like two-metal catalysis mechanism.</title>
        <authorList>
            <person name="Xu R.-G."/>
            <person name="Jenkins H.T."/>
            <person name="Chechik M."/>
            <person name="Blagova E.V."/>
            <person name="Lopatina A."/>
            <person name="Klimuk E."/>
            <person name="Minakhin L."/>
            <person name="Severinov K."/>
            <person name="Greive S.J."/>
            <person name="Antson A.A."/>
        </authorList>
    </citation>
    <scope>NUCLEOTIDE SEQUENCE</scope>
</reference>
<reference evidence="2" key="2">
    <citation type="journal article" date="2022" name="Acta Crystallogr. D Struct. Biol.">
        <title>Crystal structure of DNA polymerase I from Thermus phage G20c.</title>
        <authorList>
            <person name="Ahlqvist J."/>
            <person name="Linares-Pasten J.A."/>
            <person name="Jasilionis A."/>
            <person name="Welin M."/>
            <person name="Hakansson M."/>
            <person name="Svensson L.A."/>
            <person name="Wang L."/>
            <person name="Watzlawick H."/>
            <person name="AEvarsson A."/>
            <person name="Friethjonsson O.H."/>
            <person name="Hreggviethsson G.O."/>
            <person name="Ketelsen Striberny B."/>
            <person name="Glomsaker E."/>
            <person name="Lanes O."/>
            <person name="Al-Karadaghi S."/>
            <person name="Nordberg Karlsson E."/>
        </authorList>
    </citation>
    <scope>X-RAY CRYSTALLOGRAPHY (2.97 ANGSTROMS) OF 1-728</scope>
</reference>
<evidence type="ECO:0000313" key="1">
    <source>
        <dbReference type="EMBL" id="API81819.1"/>
    </source>
</evidence>
<organismHost>
    <name type="scientific">Thermus thermophilus</name>
    <dbReference type="NCBI Taxonomy" id="274"/>
</organismHost>
<sequence>MRSYHVVTNDTLPSALDAIAQAPRVALDTETYGSNPFNLYLPDFRLVGVAIATSPTEAWYFPVDHQDFLLRYQPANLPREAVRQAVLEALKRPVVYHNAAYDRRVLAVTLDIPLDQTYGDDTMVALHLVDENHPLGLKEWAKTLLGLEEVNADIEPPELTDEDQVEAVSKNGRRYKKKVHKLKPDWLQRLKDAFLAVHNGGVSYSALYKLLNRAFQQLKNRGVVSYTGSFPNDFRLFPVDIAAIYALDDAMNTLALWEHVEVFFELHPKLHALYREIELPVNDVMTRATHRGVLVDKEELRRIKETIQARIEEKAQEAQELLKALIGSKASEFTNPLNSPQQLSTILYDLLGYPVVETTPNGAPSTSKTAIAKLLTLSPKDKRKAPLAKAFLEAKQAHEGLKKLLSTYTDSILEEVDPQGRLHTNFNTVGTVSGRMSSSNPNLQNLPRLLPEEVAEKPYLQGIDIRKAFVADPGYTFVSADYASMELVVCAAVSGDPTMRDLLNQGRDLHAYTARYAFKVGLDLDDKAFKEQYKDYRQKAKVVNFALIYGGTEFTLIKNFGFSEEEAKQLIQGYFEAYPVVKTWMEEVYRELEEKGFVEYPIYGYIKRMDLPQALRKLPKDKWPLVLNNDPDARKQYYASLRSCQNALIQGFSAFVVKDAIVQMQRAFEAEGLDAQVIIQVHDEIVVLAKEEHAERVAQIMVEKMEREVNGVLLKAEPEFKRTLSKVG</sequence>
<accession>A0ACD6B8Z0</accession>
<gene>
    <name evidence="1" type="ORF">G20c_11</name>
</gene>
<name>A0ACD6B8Z0_BPG20</name>
<keyword evidence="2" id="KW-0002">3D-structure</keyword>
<dbReference type="PDB" id="7R0K">
    <property type="method" value="X-ray"/>
    <property type="resolution" value="2.97 A"/>
    <property type="chains" value="A/B=1-728"/>
</dbReference>
<accession>A0A1L4BKI3</accession>